<protein>
    <submittedName>
        <fullName evidence="1">Uncharacterized protein</fullName>
    </submittedName>
</protein>
<sequence length="253" mass="28955">MSKSTELFTIEQLAEALGAEVKAVHDSPTLTRSASLRHPNWRLFAEIEYNHMDRVKVSVSGGHTRFKRYIRPHQAEGGWLECSVGRGRDVTKAAAEVWRKLGVSAEITGQLFREAQTKDESYRETLDQIYDLMVQTMPEAAESRPTSEPRLRWDGARHDSRFELRRRLGKDYTEFDFRPGFDYAEGGVVVMTVPAFTPVISLVEDRGWGVREIEARYRNQGGDVKISLIPGQEVEMVRQLLDCWISYQQAEMA</sequence>
<dbReference type="AlphaFoldDB" id="A0AA50QAX4"/>
<organism evidence="1 2">
    <name type="scientific">Oceanimonas pelagia</name>
    <dbReference type="NCBI Taxonomy" id="3028314"/>
    <lineage>
        <taxon>Bacteria</taxon>
        <taxon>Pseudomonadati</taxon>
        <taxon>Pseudomonadota</taxon>
        <taxon>Gammaproteobacteria</taxon>
        <taxon>Aeromonadales</taxon>
        <taxon>Aeromonadaceae</taxon>
        <taxon>Oceanimonas</taxon>
    </lineage>
</organism>
<dbReference type="KEGG" id="ope:PU634_10515"/>
<accession>A0AA50QAX4</accession>
<dbReference type="Proteomes" id="UP001223802">
    <property type="component" value="Chromosome"/>
</dbReference>
<evidence type="ECO:0000313" key="1">
    <source>
        <dbReference type="EMBL" id="WMC09549.1"/>
    </source>
</evidence>
<reference evidence="1 2" key="1">
    <citation type="submission" date="2023-02" db="EMBL/GenBank/DDBJ databases">
        <title>Complete genome sequence of a novel bacterium Oceanimonas sp. NTOU-MSR1 isolated from marine coast sediment.</title>
        <authorList>
            <person name="Yang H.-T."/>
            <person name="Chen Y.-L."/>
            <person name="Ho Y.-N."/>
        </authorList>
    </citation>
    <scope>NUCLEOTIDE SEQUENCE [LARGE SCALE GENOMIC DNA]</scope>
    <source>
        <strain evidence="1 2">NTOU-MSR1</strain>
    </source>
</reference>
<name>A0AA50QAX4_9GAMM</name>
<keyword evidence="2" id="KW-1185">Reference proteome</keyword>
<evidence type="ECO:0000313" key="2">
    <source>
        <dbReference type="Proteomes" id="UP001223802"/>
    </source>
</evidence>
<dbReference type="RefSeq" id="WP_306760744.1">
    <property type="nucleotide sequence ID" value="NZ_CP118224.1"/>
</dbReference>
<gene>
    <name evidence="1" type="ORF">PU634_10515</name>
</gene>
<proteinExistence type="predicted"/>
<dbReference type="EMBL" id="CP118224">
    <property type="protein sequence ID" value="WMC09549.1"/>
    <property type="molecule type" value="Genomic_DNA"/>
</dbReference>